<evidence type="ECO:0000259" key="1">
    <source>
        <dbReference type="Pfam" id="PF20041"/>
    </source>
</evidence>
<reference evidence="2" key="2">
    <citation type="submission" date="2020-09" db="EMBL/GenBank/DDBJ databases">
        <authorList>
            <person name="Sun Q."/>
            <person name="Zhou Y."/>
        </authorList>
    </citation>
    <scope>NUCLEOTIDE SEQUENCE</scope>
    <source>
        <strain evidence="2">CGMCC 1.15958</strain>
    </source>
</reference>
<name>A0A917DSF4_9BACT</name>
<protein>
    <recommendedName>
        <fullName evidence="1">DUF6443 domain-containing protein</fullName>
    </recommendedName>
</protein>
<dbReference type="Proteomes" id="UP000609064">
    <property type="component" value="Unassembled WGS sequence"/>
</dbReference>
<dbReference type="RefSeq" id="WP_188766978.1">
    <property type="nucleotide sequence ID" value="NZ_BMKK01000006.1"/>
</dbReference>
<dbReference type="InterPro" id="IPR022385">
    <property type="entry name" value="Rhs_assc_core"/>
</dbReference>
<reference evidence="2" key="1">
    <citation type="journal article" date="2014" name="Int. J. Syst. Evol. Microbiol.">
        <title>Complete genome sequence of Corynebacterium casei LMG S-19264T (=DSM 44701T), isolated from a smear-ripened cheese.</title>
        <authorList>
            <consortium name="US DOE Joint Genome Institute (JGI-PGF)"/>
            <person name="Walter F."/>
            <person name="Albersmeier A."/>
            <person name="Kalinowski J."/>
            <person name="Ruckert C."/>
        </authorList>
    </citation>
    <scope>NUCLEOTIDE SEQUENCE</scope>
    <source>
        <strain evidence="2">CGMCC 1.15958</strain>
    </source>
</reference>
<proteinExistence type="predicted"/>
<dbReference type="Pfam" id="PF20041">
    <property type="entry name" value="DUF6443"/>
    <property type="match status" value="1"/>
</dbReference>
<dbReference type="Gene3D" id="2.180.10.10">
    <property type="entry name" value="RHS repeat-associated core"/>
    <property type="match status" value="1"/>
</dbReference>
<evidence type="ECO:0000313" key="2">
    <source>
        <dbReference type="EMBL" id="GGD64398.1"/>
    </source>
</evidence>
<evidence type="ECO:0000313" key="3">
    <source>
        <dbReference type="Proteomes" id="UP000609064"/>
    </source>
</evidence>
<gene>
    <name evidence="2" type="ORF">GCM10011514_30440</name>
</gene>
<sequence>MKKVLFFAVIACTFIYIPHFSFGQKQPPKDTLRRLLSAEDQYKKYIPTFSPLSPNAAGIEKHGDYQVNLATGIPDIKIVLGNAASGSLNNPIVLRYHASGFKIDDLASWVGWGWSLDYGPSLNRSVRGQADDKDGTYGNNYLNVPIAPRNFCSFYDDYIFGKDVLAGQGDILPDLFSFNVFKNSGKFYLGQTDSPHFLLPFQPVKINKHLNTSGIISHFDLINQEGQQFVFGLQSDGNFAHETFNITTGASTRNYINNWLITEINAPNNNDKLNFEYQNGGSQLLSSLSYSATIYYNRNPTCYPYQPDQNEPAYCPQFYPLQGTVTPTETRTESTISQTNIYKINHENGYVEFEQSAQSERQDLPNSRYLKKIKFYNLENGSYELMRTITFNYGYFQGVSETRLKLQSLTINDASQQIAQTYQFSYFTNNFSWNSSDSYRPRQDYFGYYNGTSNTHLISVGSYAGVNINNGAANRETVSTYAKECVLQKITFPTLGYTEFDFENNQYEFNNSIKLAGGLRVKSIKSTPNITSPALLRRYTYGITGTDNIGRFTTNWFPENAQVPKIQKLEHLSTTVNGGSRADQAIFTQNGFLEVGSFDQAPLYYTHVKEYFEAANDSVKNGYNDYTFDFRNDVYIDENNYYSRDVKPWLRGNLLSKQTFNASNVLVESTTNEYISNDPKASSSLIGAFIGTPNIIEGSGFVPWTSCPDSPEFYASFPTMIYGQVLYQTGSRPLEKTTVWRDSVTTQQQFFYDNNLLVKKTENLDSYTNQKRIQETVYPTDASYDADSIALKMRVRNILDLTLENIEKEELNGNISVLFKQKTVYQALDSIINARGLDSSFVPKSVWVTPTGTTLEKRVDYTKYDTTGNVIEYKVDDIPTTLIWGYNKSLVLAQVQNANHAQVSAKLASAGITENIFSITQLSNTQLTSLETFRNSLSKTTYVSWFSYRPNIGLSLTISPNGLKTFFSYDGLQRLATTKDHLGYFLTKNEYYHGVTQGLDFYNKVITRNARIATTLESNLNSYRNAEINHQYFDGLGRPLRTIGDRQSPSPNYYDIIYSDMKYDKYGRVTTTLPIAPTITTFPDYNTNPLPFAQSFFADSKPYDSTIYESSPLNRAIEAFGVGNAWRTAKRSTKIFYESAGVNVPYYTVNASTGDINLNGTYPARSLFKKRIIDEQGNTSIEISDKRGRLIQKQVEYKKDSLLTTYFIYDGLGRELAIIQPEGYALQASMASGSTAWNNFVFFYKYDERGRRVESHIPNTGKIYSIFDKQDRQVLSQDEYQRTSNKWLFMKYDSLNRNIISGELTLSNTDTRASLQTQFNSQIIRSEGFDTSKPNYYTDVSFPFSVDSSKAMMVNYYDSYATWRPENYEYYTFTPYPDSKGLLTGSILRNTESRSMNHEVNYYDYKNRLIQVRKKEQNGLISNRQNRYLFSGYLEQTLKSYSVPSSFFIVTKNYTYDYAFKKSQFNFQIGGDSQFTIAQYQYDDIGRLKTKKIKPSGNYEIDDNGANYIDRPPIFEQANTQDIANKAITLNAGFVANAADSTTQTYIAQIDTLGSSGIVDALQTIDYEYYIRGGINCINCKNKQVRLGNKQNDLFSMKLEYNDDKRYFDGNISKQTWKTPIIPNAQQFKYSYDASSRLKKAQYLGGNTGDNYSIDTLNYDRNGNIFNLKRNGNLSTSGARTTSGAGLIDNLSYIYDGNKLLSVSDIATLDGFIDANSGNDDYEYWNDGSLRRDKNKRIDSIIYNSYLKKVSRVKFENGNWINFYYDGAGKLIKRRTHIVSQSQDDIWAYTDDLITKNGQVYQLNHEEGRLTYDYTNNRWVYEYDYRDNQGNLRLSFRDSLTTGKPPVITQIEDRDPTGVLLSGLNYSTQNKNNIGFINRETITETGWIDLNNRFFDPYIIRFHQTDPVIQGQENYTLFQYGYNNPVKNSDPDGRDPNDVILKGKEAQAAFSQLQASVQKDLTLSMDSNGKVTYTQNGTGKLSRDSKQLVNAINDNSIVVNVNAENTKFTKSGNLYIGGAYSGNTVTQGTNGNTVVAEQEVNPVVLGIMSTTHGKAGADMLHEVTEAYQGALISQKSGQSSPASNNSNSVYPTAHNRATAQSGQVYETLYDASNNVLQMNANGGYPASLKKVEWSVKDPKGNNVIIQILK</sequence>
<dbReference type="InterPro" id="IPR045619">
    <property type="entry name" value="DUF6443"/>
</dbReference>
<organism evidence="2 3">
    <name type="scientific">Emticicia aquatilis</name>
    <dbReference type="NCBI Taxonomy" id="1537369"/>
    <lineage>
        <taxon>Bacteria</taxon>
        <taxon>Pseudomonadati</taxon>
        <taxon>Bacteroidota</taxon>
        <taxon>Cytophagia</taxon>
        <taxon>Cytophagales</taxon>
        <taxon>Leadbetterellaceae</taxon>
        <taxon>Emticicia</taxon>
    </lineage>
</organism>
<keyword evidence="3" id="KW-1185">Reference proteome</keyword>
<dbReference type="EMBL" id="BMKK01000006">
    <property type="protein sequence ID" value="GGD64398.1"/>
    <property type="molecule type" value="Genomic_DNA"/>
</dbReference>
<feature type="domain" description="DUF6443" evidence="1">
    <location>
        <begin position="1010"/>
        <end position="1137"/>
    </location>
</feature>
<comment type="caution">
    <text evidence="2">The sequence shown here is derived from an EMBL/GenBank/DDBJ whole genome shotgun (WGS) entry which is preliminary data.</text>
</comment>
<accession>A0A917DSF4</accession>
<dbReference type="NCBIfam" id="TIGR03696">
    <property type="entry name" value="Rhs_assc_core"/>
    <property type="match status" value="1"/>
</dbReference>